<evidence type="ECO:0000313" key="3">
    <source>
        <dbReference type="Proteomes" id="UP000467841"/>
    </source>
</evidence>
<evidence type="ECO:0008006" key="4">
    <source>
        <dbReference type="Google" id="ProtNLM"/>
    </source>
</evidence>
<protein>
    <recommendedName>
        <fullName evidence="4">DUF1985 domain-containing protein</fullName>
    </recommendedName>
</protein>
<dbReference type="AlphaFoldDB" id="A0A6D2JP32"/>
<sequence>MDSELPKRLFEEGAEPLAEKINKCARMSILNVLATRTGFISLQNWRPLRFSMQEYHAVTGLKCIDDGNYNLDEWVDDGGFWSRLLKSHGLISIETIRKKHVFERKNHLFKWTDVSMVEEMEEVQSLLQKMEEEIDNLAMETRTCEAVANHFGDDVKDIKTLAEGCVKEIEELKAVVSCRAEEIQELKSGLNCCRNMIVCGLGVVLFFFFIAP</sequence>
<reference evidence="2" key="1">
    <citation type="submission" date="2020-01" db="EMBL/GenBank/DDBJ databases">
        <authorList>
            <person name="Mishra B."/>
        </authorList>
    </citation>
    <scope>NUCLEOTIDE SEQUENCE [LARGE SCALE GENOMIC DNA]</scope>
</reference>
<proteinExistence type="predicted"/>
<dbReference type="OrthoDB" id="1093774at2759"/>
<comment type="caution">
    <text evidence="2">The sequence shown here is derived from an EMBL/GenBank/DDBJ whole genome shotgun (WGS) entry which is preliminary data.</text>
</comment>
<organism evidence="2 3">
    <name type="scientific">Microthlaspi erraticum</name>
    <dbReference type="NCBI Taxonomy" id="1685480"/>
    <lineage>
        <taxon>Eukaryota</taxon>
        <taxon>Viridiplantae</taxon>
        <taxon>Streptophyta</taxon>
        <taxon>Embryophyta</taxon>
        <taxon>Tracheophyta</taxon>
        <taxon>Spermatophyta</taxon>
        <taxon>Magnoliopsida</taxon>
        <taxon>eudicotyledons</taxon>
        <taxon>Gunneridae</taxon>
        <taxon>Pentapetalae</taxon>
        <taxon>rosids</taxon>
        <taxon>malvids</taxon>
        <taxon>Brassicales</taxon>
        <taxon>Brassicaceae</taxon>
        <taxon>Coluteocarpeae</taxon>
        <taxon>Microthlaspi</taxon>
    </lineage>
</organism>
<feature type="coiled-coil region" evidence="1">
    <location>
        <begin position="116"/>
        <end position="147"/>
    </location>
</feature>
<keyword evidence="3" id="KW-1185">Reference proteome</keyword>
<accession>A0A6D2JP32</accession>
<evidence type="ECO:0000313" key="2">
    <source>
        <dbReference type="EMBL" id="CAA7041887.1"/>
    </source>
</evidence>
<keyword evidence="1" id="KW-0175">Coiled coil</keyword>
<evidence type="ECO:0000256" key="1">
    <source>
        <dbReference type="SAM" id="Coils"/>
    </source>
</evidence>
<dbReference type="Proteomes" id="UP000467841">
    <property type="component" value="Unassembled WGS sequence"/>
</dbReference>
<gene>
    <name evidence="2" type="ORF">MERR_LOCUS29122</name>
</gene>
<name>A0A6D2JP32_9BRAS</name>
<dbReference type="EMBL" id="CACVBM020001255">
    <property type="protein sequence ID" value="CAA7041887.1"/>
    <property type="molecule type" value="Genomic_DNA"/>
</dbReference>